<gene>
    <name evidence="2" type="ORF">ACFSJT_05330</name>
</gene>
<protein>
    <submittedName>
        <fullName evidence="2">AtpZ/AtpI family protein</fullName>
    </submittedName>
</protein>
<dbReference type="Pfam" id="PF09527">
    <property type="entry name" value="ATPase_gene1"/>
    <property type="match status" value="1"/>
</dbReference>
<sequence>MSQNNQNQRNHKDKGSQLRRFAVLTGIAFEMGAIIFLFAYVGEKLDTYYELTEKWFTILFVLLGVAISLYIVIKQLNKINKSN</sequence>
<comment type="caution">
    <text evidence="2">The sequence shown here is derived from an EMBL/GenBank/DDBJ whole genome shotgun (WGS) entry which is preliminary data.</text>
</comment>
<dbReference type="RefSeq" id="WP_378319183.1">
    <property type="nucleotide sequence ID" value="NZ_JBHUHY010000003.1"/>
</dbReference>
<keyword evidence="3" id="KW-1185">Reference proteome</keyword>
<name>A0ABW5ATG9_9FLAO</name>
<proteinExistence type="predicted"/>
<keyword evidence="1" id="KW-1133">Transmembrane helix</keyword>
<keyword evidence="1" id="KW-0472">Membrane</keyword>
<evidence type="ECO:0000313" key="3">
    <source>
        <dbReference type="Proteomes" id="UP001597344"/>
    </source>
</evidence>
<accession>A0ABW5ATG9</accession>
<evidence type="ECO:0000256" key="1">
    <source>
        <dbReference type="SAM" id="Phobius"/>
    </source>
</evidence>
<dbReference type="EMBL" id="JBHUHY010000003">
    <property type="protein sequence ID" value="MFD2186204.1"/>
    <property type="molecule type" value="Genomic_DNA"/>
</dbReference>
<feature type="transmembrane region" description="Helical" evidence="1">
    <location>
        <begin position="54"/>
        <end position="73"/>
    </location>
</feature>
<dbReference type="InterPro" id="IPR032820">
    <property type="entry name" value="ATPase_put"/>
</dbReference>
<reference evidence="3" key="1">
    <citation type="journal article" date="2019" name="Int. J. Syst. Evol. Microbiol.">
        <title>The Global Catalogue of Microorganisms (GCM) 10K type strain sequencing project: providing services to taxonomists for standard genome sequencing and annotation.</title>
        <authorList>
            <consortium name="The Broad Institute Genomics Platform"/>
            <consortium name="The Broad Institute Genome Sequencing Center for Infectious Disease"/>
            <person name="Wu L."/>
            <person name="Ma J."/>
        </authorList>
    </citation>
    <scope>NUCLEOTIDE SEQUENCE [LARGE SCALE GENOMIC DNA]</scope>
    <source>
        <strain evidence="3">DT92</strain>
    </source>
</reference>
<evidence type="ECO:0000313" key="2">
    <source>
        <dbReference type="EMBL" id="MFD2186204.1"/>
    </source>
</evidence>
<organism evidence="2 3">
    <name type="scientific">Aquimarina celericrescens</name>
    <dbReference type="NCBI Taxonomy" id="1964542"/>
    <lineage>
        <taxon>Bacteria</taxon>
        <taxon>Pseudomonadati</taxon>
        <taxon>Bacteroidota</taxon>
        <taxon>Flavobacteriia</taxon>
        <taxon>Flavobacteriales</taxon>
        <taxon>Flavobacteriaceae</taxon>
        <taxon>Aquimarina</taxon>
    </lineage>
</organism>
<feature type="transmembrane region" description="Helical" evidence="1">
    <location>
        <begin position="21"/>
        <end position="42"/>
    </location>
</feature>
<keyword evidence="1" id="KW-0812">Transmembrane</keyword>
<dbReference type="Proteomes" id="UP001597344">
    <property type="component" value="Unassembled WGS sequence"/>
</dbReference>